<protein>
    <recommendedName>
        <fullName evidence="1">Transcriptional regulator SutA RNAP-binding domain-containing protein</fullName>
    </recommendedName>
</protein>
<evidence type="ECO:0000313" key="2">
    <source>
        <dbReference type="EMBL" id="GAA4652062.1"/>
    </source>
</evidence>
<name>A0ABP8V848_9GAMM</name>
<reference evidence="3" key="1">
    <citation type="journal article" date="2019" name="Int. J. Syst. Evol. Microbiol.">
        <title>The Global Catalogue of Microorganisms (GCM) 10K type strain sequencing project: providing services to taxonomists for standard genome sequencing and annotation.</title>
        <authorList>
            <consortium name="The Broad Institute Genomics Platform"/>
            <consortium name="The Broad Institute Genome Sequencing Center for Infectious Disease"/>
            <person name="Wu L."/>
            <person name="Ma J."/>
        </authorList>
    </citation>
    <scope>NUCLEOTIDE SEQUENCE [LARGE SCALE GENOMIC DNA]</scope>
    <source>
        <strain evidence="3">JCM 17805</strain>
    </source>
</reference>
<organism evidence="2 3">
    <name type="scientific">Kistimonas scapharcae</name>
    <dbReference type="NCBI Taxonomy" id="1036133"/>
    <lineage>
        <taxon>Bacteria</taxon>
        <taxon>Pseudomonadati</taxon>
        <taxon>Pseudomonadota</taxon>
        <taxon>Gammaproteobacteria</taxon>
        <taxon>Oceanospirillales</taxon>
        <taxon>Endozoicomonadaceae</taxon>
        <taxon>Kistimonas</taxon>
    </lineage>
</organism>
<accession>A0ABP8V848</accession>
<sequence>MNIDDLYHKPVMRHTVASKKAERDRLNADTEAFIKTGGKVHEIPTGRESRVSAFWTGCMRNQPNG</sequence>
<dbReference type="RefSeq" id="WP_345198557.1">
    <property type="nucleotide sequence ID" value="NZ_BAABFL010000468.1"/>
</dbReference>
<feature type="domain" description="Transcriptional regulator SutA RNAP-binding" evidence="1">
    <location>
        <begin position="17"/>
        <end position="47"/>
    </location>
</feature>
<dbReference type="Pfam" id="PF20661">
    <property type="entry name" value="SutA-RBD"/>
    <property type="match status" value="1"/>
</dbReference>
<evidence type="ECO:0000313" key="3">
    <source>
        <dbReference type="Proteomes" id="UP001500604"/>
    </source>
</evidence>
<keyword evidence="3" id="KW-1185">Reference proteome</keyword>
<dbReference type="Proteomes" id="UP001500604">
    <property type="component" value="Unassembled WGS sequence"/>
</dbReference>
<proteinExistence type="predicted"/>
<evidence type="ECO:0000259" key="1">
    <source>
        <dbReference type="Pfam" id="PF20661"/>
    </source>
</evidence>
<dbReference type="EMBL" id="BAABFL010000468">
    <property type="protein sequence ID" value="GAA4652062.1"/>
    <property type="molecule type" value="Genomic_DNA"/>
</dbReference>
<comment type="caution">
    <text evidence="2">The sequence shown here is derived from an EMBL/GenBank/DDBJ whole genome shotgun (WGS) entry which is preliminary data.</text>
</comment>
<gene>
    <name evidence="2" type="ORF">GCM10023116_43460</name>
</gene>
<dbReference type="InterPro" id="IPR049191">
    <property type="entry name" value="SutA_RBD"/>
</dbReference>